<feature type="transmembrane region" description="Helical" evidence="1">
    <location>
        <begin position="160"/>
        <end position="178"/>
    </location>
</feature>
<feature type="transmembrane region" description="Helical" evidence="1">
    <location>
        <begin position="232"/>
        <end position="249"/>
    </location>
</feature>
<feature type="transmembrane region" description="Helical" evidence="1">
    <location>
        <begin position="404"/>
        <end position="431"/>
    </location>
</feature>
<evidence type="ECO:0000313" key="2">
    <source>
        <dbReference type="EMBL" id="QJR35455.1"/>
    </source>
</evidence>
<dbReference type="InterPro" id="IPR052724">
    <property type="entry name" value="GT117_domain-containing"/>
</dbReference>
<keyword evidence="1" id="KW-1133">Transmembrane helix</keyword>
<accession>A0A6M4IN09</accession>
<protein>
    <submittedName>
        <fullName evidence="2">DUF2723 domain-containing protein</fullName>
    </submittedName>
</protein>
<reference evidence="2 3" key="1">
    <citation type="submission" date="2020-05" db="EMBL/GenBank/DDBJ databases">
        <title>Complete genome sequence of Gemmatimonas greenlandica TET16.</title>
        <authorList>
            <person name="Zeng Y."/>
        </authorList>
    </citation>
    <scope>NUCLEOTIDE SEQUENCE [LARGE SCALE GENOMIC DNA]</scope>
    <source>
        <strain evidence="2 3">TET16</strain>
    </source>
</reference>
<feature type="transmembrane region" description="Helical" evidence="1">
    <location>
        <begin position="451"/>
        <end position="469"/>
    </location>
</feature>
<keyword evidence="1" id="KW-0812">Transmembrane</keyword>
<evidence type="ECO:0000313" key="3">
    <source>
        <dbReference type="Proteomes" id="UP000500938"/>
    </source>
</evidence>
<feature type="transmembrane region" description="Helical" evidence="1">
    <location>
        <begin position="100"/>
        <end position="118"/>
    </location>
</feature>
<organism evidence="2 3">
    <name type="scientific">Gemmatimonas groenlandica</name>
    <dbReference type="NCBI Taxonomy" id="2732249"/>
    <lineage>
        <taxon>Bacteria</taxon>
        <taxon>Pseudomonadati</taxon>
        <taxon>Gemmatimonadota</taxon>
        <taxon>Gemmatimonadia</taxon>
        <taxon>Gemmatimonadales</taxon>
        <taxon>Gemmatimonadaceae</taxon>
        <taxon>Gemmatimonas</taxon>
    </lineage>
</organism>
<feature type="transmembrane region" description="Helical" evidence="1">
    <location>
        <begin position="190"/>
        <end position="220"/>
    </location>
</feature>
<dbReference type="PANTHER" id="PTHR16214:SF3">
    <property type="entry name" value="TRANSMEMBRANE PROTEIN 260"/>
    <property type="match status" value="1"/>
</dbReference>
<feature type="transmembrane region" description="Helical" evidence="1">
    <location>
        <begin position="332"/>
        <end position="353"/>
    </location>
</feature>
<dbReference type="PANTHER" id="PTHR16214">
    <property type="entry name" value="TRANSMEMBRANE PROTEIN 260"/>
    <property type="match status" value="1"/>
</dbReference>
<dbReference type="KEGG" id="ggr:HKW67_08010"/>
<dbReference type="RefSeq" id="WP_171224885.1">
    <property type="nucleotide sequence ID" value="NZ_CP053085.1"/>
</dbReference>
<dbReference type="InterPro" id="IPR021280">
    <property type="entry name" value="TMEM260-like"/>
</dbReference>
<gene>
    <name evidence="2" type="ORF">HKW67_08010</name>
</gene>
<dbReference type="AlphaFoldDB" id="A0A6M4IN09"/>
<keyword evidence="3" id="KW-1185">Reference proteome</keyword>
<dbReference type="EMBL" id="CP053085">
    <property type="protein sequence ID" value="QJR35455.1"/>
    <property type="molecule type" value="Genomic_DNA"/>
</dbReference>
<feature type="transmembrane region" description="Helical" evidence="1">
    <location>
        <begin position="30"/>
        <end position="48"/>
    </location>
</feature>
<dbReference type="Pfam" id="PF11028">
    <property type="entry name" value="TMEM260-like"/>
    <property type="match status" value="1"/>
</dbReference>
<sequence>MTVAATASATAASRPAAAMSAGAAELDYRPSYLAAGIAGLVVFLLYLVTLAPTTSMWDTSEYIAAAYVLGIPHPPGNPFFVLIGRVFAILPIAPTVAMRINVLAALSSAVSAGLWFLITERVLVQWMPRRWQRIAGGALAALIGATAFTVWNQSVVNEKVYTVSLVGLAIICWLTVRWCDDPEGPVADRLLVLVAYLLGLGYANHMAGMLAAPAVGLAVLIRRPSSILRWKLLVACGAALVFGMTPFATQPIRAAHFPAINEGEPTGCVTELKMDCTFSALTYDRFMYNFNRGQYGKPELGERQAPLTAQIGMYWLYFKWQWLRDAYQENPGLQNGLAVFYFILCILGGWMHFKKDRRSFWFFGPLIGTMTFGLIFYLNFKYGHSQALELGESVPREVRDRDYFYLWSFSALSVWAALGLIYLWETVASLFGADEVKLGRETVVEPRTRSFLLASPLLAVAFIPLVGNWQQASRNNQTDTTDFARDLLNSVEPYGILITVGDNDTFPLWYAQEVEGIRKDVIVANTSLLNTDWYTRQLIRRPVYEYDAAKGPEIYRSQQWKKPVGPPVKMTFDEADALPLAIQTPPNAAFQKGDIIAAPRSPQLMRADQLVYFMIRDTYPDRPIYFSRTAGGYPYELGLERYVLTQGMAKKLVSQQIIPGRDTVLIQGEGMVDVKRSYDLWTKVFTATKSLAARKGWVDDASVGIPDLYVISGVTLAEALAQTGQVARSDSVYQQSKGIATAMRRAQVFGFDRQPALPVMPGADVGPQQQLLVPQTKPDSK</sequence>
<feature type="transmembrane region" description="Helical" evidence="1">
    <location>
        <begin position="130"/>
        <end position="151"/>
    </location>
</feature>
<name>A0A6M4IN09_9BACT</name>
<proteinExistence type="predicted"/>
<keyword evidence="1" id="KW-0472">Membrane</keyword>
<dbReference type="Proteomes" id="UP000500938">
    <property type="component" value="Chromosome"/>
</dbReference>
<feature type="transmembrane region" description="Helical" evidence="1">
    <location>
        <begin position="360"/>
        <end position="380"/>
    </location>
</feature>
<evidence type="ECO:0000256" key="1">
    <source>
        <dbReference type="SAM" id="Phobius"/>
    </source>
</evidence>